<sequence>MNNTDPEQRWHEGRTTFQRVYDIVLGTQSFQTAPEIADRAKCSETGAREALEQLVEMGIAEQDEGRPARYRRNDAYLTWKRIESLAKEHRPEVLRERVEALLEQDATFQEQYGVPDPDAVTDEDLPTDSHDELHEHWEDLSEWRTVRRDIRVLRRAVQRSETRSEDGAHV</sequence>
<dbReference type="OrthoDB" id="240032at2157"/>
<organism evidence="2 3">
    <name type="scientific">Halomicrobium mukohataei</name>
    <dbReference type="NCBI Taxonomy" id="57705"/>
    <lineage>
        <taxon>Archaea</taxon>
        <taxon>Methanobacteriati</taxon>
        <taxon>Methanobacteriota</taxon>
        <taxon>Stenosarchaea group</taxon>
        <taxon>Halobacteria</taxon>
        <taxon>Halobacteriales</taxon>
        <taxon>Haloarculaceae</taxon>
        <taxon>Halomicrobium</taxon>
    </lineage>
</organism>
<evidence type="ECO:0000256" key="1">
    <source>
        <dbReference type="SAM" id="MobiDB-lite"/>
    </source>
</evidence>
<dbReference type="RefSeq" id="WP_170093587.1">
    <property type="nucleotide sequence ID" value="NZ_WOYG01000001.1"/>
</dbReference>
<dbReference type="InterPro" id="IPR055766">
    <property type="entry name" value="DUF7342"/>
</dbReference>
<accession>A0A847UE69</accession>
<reference evidence="2" key="1">
    <citation type="submission" date="2019-12" db="EMBL/GenBank/DDBJ databases">
        <title>Whole-genome sequence of Halomicrobium mukohataei pws1.</title>
        <authorList>
            <person name="Verma D.K."/>
            <person name="Gopal K."/>
            <person name="Prasad E.S."/>
        </authorList>
    </citation>
    <scope>NUCLEOTIDE SEQUENCE</scope>
    <source>
        <strain evidence="2">Pws1</strain>
    </source>
</reference>
<name>A0A847UE69_9EURY</name>
<proteinExistence type="predicted"/>
<dbReference type="Pfam" id="PF24033">
    <property type="entry name" value="DUF7342"/>
    <property type="match status" value="1"/>
</dbReference>
<evidence type="ECO:0000313" key="3">
    <source>
        <dbReference type="Proteomes" id="UP000608662"/>
    </source>
</evidence>
<dbReference type="InterPro" id="IPR036388">
    <property type="entry name" value="WH-like_DNA-bd_sf"/>
</dbReference>
<gene>
    <name evidence="2" type="ORF">GOC74_07590</name>
</gene>
<protein>
    <submittedName>
        <fullName evidence="2">Uncharacterized protein</fullName>
    </submittedName>
</protein>
<feature type="region of interest" description="Disordered" evidence="1">
    <location>
        <begin position="108"/>
        <end position="133"/>
    </location>
</feature>
<dbReference type="Proteomes" id="UP000608662">
    <property type="component" value="Unassembled WGS sequence"/>
</dbReference>
<dbReference type="AlphaFoldDB" id="A0A847UE69"/>
<comment type="caution">
    <text evidence="2">The sequence shown here is derived from an EMBL/GenBank/DDBJ whole genome shotgun (WGS) entry which is preliminary data.</text>
</comment>
<dbReference type="Gene3D" id="1.10.10.10">
    <property type="entry name" value="Winged helix-like DNA-binding domain superfamily/Winged helix DNA-binding domain"/>
    <property type="match status" value="1"/>
</dbReference>
<dbReference type="EMBL" id="WOYG01000001">
    <property type="protein sequence ID" value="NLV09790.1"/>
    <property type="molecule type" value="Genomic_DNA"/>
</dbReference>
<evidence type="ECO:0000313" key="2">
    <source>
        <dbReference type="EMBL" id="NLV09790.1"/>
    </source>
</evidence>